<proteinExistence type="predicted"/>
<keyword evidence="1" id="KW-0732">Signal</keyword>
<keyword evidence="2" id="KW-1185">Reference proteome</keyword>
<evidence type="ECO:0000313" key="2">
    <source>
        <dbReference type="Proteomes" id="UP000887540"/>
    </source>
</evidence>
<dbReference type="Proteomes" id="UP000887540">
    <property type="component" value="Unplaced"/>
</dbReference>
<evidence type="ECO:0000313" key="3">
    <source>
        <dbReference type="WBParaSite" id="ACRNAN_scaffold1511.g30863.t1"/>
    </source>
</evidence>
<feature type="signal peptide" evidence="1">
    <location>
        <begin position="1"/>
        <end position="21"/>
    </location>
</feature>
<evidence type="ECO:0000256" key="1">
    <source>
        <dbReference type="SAM" id="SignalP"/>
    </source>
</evidence>
<dbReference type="WBParaSite" id="ACRNAN_scaffold1511.g30863.t1">
    <property type="protein sequence ID" value="ACRNAN_scaffold1511.g30863.t1"/>
    <property type="gene ID" value="ACRNAN_scaffold1511.g30863"/>
</dbReference>
<dbReference type="AlphaFoldDB" id="A0A914CV76"/>
<sequence length="66" mass="7692">MTLNKGFINLLILLVTQKLLRKEIQKVFFKKMYTNSIKIKVIQKPSSEAITKLMIRRAVLYTHGSI</sequence>
<name>A0A914CV76_9BILA</name>
<organism evidence="2 3">
    <name type="scientific">Acrobeloides nanus</name>
    <dbReference type="NCBI Taxonomy" id="290746"/>
    <lineage>
        <taxon>Eukaryota</taxon>
        <taxon>Metazoa</taxon>
        <taxon>Ecdysozoa</taxon>
        <taxon>Nematoda</taxon>
        <taxon>Chromadorea</taxon>
        <taxon>Rhabditida</taxon>
        <taxon>Tylenchina</taxon>
        <taxon>Cephalobomorpha</taxon>
        <taxon>Cephaloboidea</taxon>
        <taxon>Cephalobidae</taxon>
        <taxon>Acrobeloides</taxon>
    </lineage>
</organism>
<protein>
    <submittedName>
        <fullName evidence="3">Uncharacterized protein</fullName>
    </submittedName>
</protein>
<reference evidence="3" key="1">
    <citation type="submission" date="2022-11" db="UniProtKB">
        <authorList>
            <consortium name="WormBaseParasite"/>
        </authorList>
    </citation>
    <scope>IDENTIFICATION</scope>
</reference>
<feature type="chain" id="PRO_5037801501" evidence="1">
    <location>
        <begin position="22"/>
        <end position="66"/>
    </location>
</feature>
<accession>A0A914CV76</accession>